<sequence length="225" mass="23995">MFKNIRPLYASTALACLMLISAPAQATTSTVLDFEPANLTGLYFAGDSFEQAGYRFSTMLDAGTIDTAAALGAAAPTLNATQFYTALNESGLHMERSDGNLFSLHGFDLAFVPLTPPASSGPTVILMAVATYQDNSSDWNAWYLNSTSFLTLNNPGHFAYATDVKSIDFFACSFDGVSICGESLQNNGQFAIDNISVSAVPEPSVGLMLGLGLAALTLRRRSWTR</sequence>
<dbReference type="Proteomes" id="UP001221189">
    <property type="component" value="Unassembled WGS sequence"/>
</dbReference>
<evidence type="ECO:0000313" key="4">
    <source>
        <dbReference type="Proteomes" id="UP001221189"/>
    </source>
</evidence>
<keyword evidence="4" id="KW-1185">Reference proteome</keyword>
<proteinExistence type="predicted"/>
<protein>
    <submittedName>
        <fullName evidence="3">NF038120 family PEP-CTERM protein</fullName>
    </submittedName>
</protein>
<keyword evidence="1" id="KW-0732">Signal</keyword>
<dbReference type="Pfam" id="PF07589">
    <property type="entry name" value="PEP-CTERM"/>
    <property type="match status" value="1"/>
</dbReference>
<dbReference type="NCBIfam" id="NF038120">
    <property type="entry name" value="PEP_CTERM_QFxxD"/>
    <property type="match status" value="1"/>
</dbReference>
<feature type="chain" id="PRO_5046075916" evidence="1">
    <location>
        <begin position="27"/>
        <end position="225"/>
    </location>
</feature>
<dbReference type="InterPro" id="IPR013424">
    <property type="entry name" value="Ice-binding_C"/>
</dbReference>
<evidence type="ECO:0000313" key="3">
    <source>
        <dbReference type="EMBL" id="MDC8770227.1"/>
    </source>
</evidence>
<gene>
    <name evidence="3" type="ORF">PRZ03_01495</name>
</gene>
<organism evidence="3 4">
    <name type="scientific">Roseateles albus</name>
    <dbReference type="NCBI Taxonomy" id="2987525"/>
    <lineage>
        <taxon>Bacteria</taxon>
        <taxon>Pseudomonadati</taxon>
        <taxon>Pseudomonadota</taxon>
        <taxon>Betaproteobacteria</taxon>
        <taxon>Burkholderiales</taxon>
        <taxon>Sphaerotilaceae</taxon>
        <taxon>Roseateles</taxon>
    </lineage>
</organism>
<feature type="signal peptide" evidence="1">
    <location>
        <begin position="1"/>
        <end position="26"/>
    </location>
</feature>
<dbReference type="NCBIfam" id="TIGR02595">
    <property type="entry name" value="PEP_CTERM"/>
    <property type="match status" value="1"/>
</dbReference>
<comment type="caution">
    <text evidence="3">The sequence shown here is derived from an EMBL/GenBank/DDBJ whole genome shotgun (WGS) entry which is preliminary data.</text>
</comment>
<evidence type="ECO:0000259" key="2">
    <source>
        <dbReference type="Pfam" id="PF07589"/>
    </source>
</evidence>
<evidence type="ECO:0000256" key="1">
    <source>
        <dbReference type="SAM" id="SignalP"/>
    </source>
</evidence>
<name>A0ABT5K8F9_9BURK</name>
<accession>A0ABT5K8F9</accession>
<feature type="domain" description="Ice-binding protein C-terminal" evidence="2">
    <location>
        <begin position="199"/>
        <end position="221"/>
    </location>
</feature>
<dbReference type="EMBL" id="JAQQXT010000001">
    <property type="protein sequence ID" value="MDC8770227.1"/>
    <property type="molecule type" value="Genomic_DNA"/>
</dbReference>
<dbReference type="RefSeq" id="WP_273598700.1">
    <property type="nucleotide sequence ID" value="NZ_JAQQXT010000001.1"/>
</dbReference>
<reference evidence="3 4" key="1">
    <citation type="submission" date="2022-10" db="EMBL/GenBank/DDBJ databases">
        <title>Paucibacter sp. hw1 Genome sequencing.</title>
        <authorList>
            <person name="Park S."/>
        </authorList>
    </citation>
    <scope>NUCLEOTIDE SEQUENCE [LARGE SCALE GENOMIC DNA]</scope>
    <source>
        <strain evidence="4">hw1</strain>
    </source>
</reference>